<keyword evidence="3 4" id="KW-0975">Bacterial flagellum</keyword>
<keyword evidence="4" id="KW-0964">Secreted</keyword>
<proteinExistence type="inferred from homology"/>
<reference evidence="7" key="2">
    <citation type="journal article" date="2023" name="ISME Commun">
        <title>Characterization of a bloom-associated alphaproteobacterial lineage, 'Candidatus Phycosocius': insights into freshwater algal-bacterial interactions.</title>
        <authorList>
            <person name="Tanabe Y."/>
            <person name="Yamaguchi H."/>
            <person name="Yoshida M."/>
            <person name="Kai A."/>
            <person name="Okazaki Y."/>
        </authorList>
    </citation>
    <scope>NUCLEOTIDE SEQUENCE</scope>
    <source>
        <strain evidence="7">BOTRYCO-1</strain>
    </source>
</reference>
<keyword evidence="7" id="KW-0969">Cilium</keyword>
<dbReference type="Pfam" id="PF00700">
    <property type="entry name" value="Flagellin_C"/>
    <property type="match status" value="1"/>
</dbReference>
<comment type="function">
    <text evidence="4">Flagellin is the subunit protein which polymerizes to form the filaments of bacterial flagella.</text>
</comment>
<dbReference type="EMBL" id="BPFZ01000002">
    <property type="protein sequence ID" value="GIU66339.1"/>
    <property type="molecule type" value="Genomic_DNA"/>
</dbReference>
<dbReference type="PANTHER" id="PTHR42792">
    <property type="entry name" value="FLAGELLIN"/>
    <property type="match status" value="1"/>
</dbReference>
<name>A0ABQ4PTW2_9PROT</name>
<accession>A0ABQ4PTW2</accession>
<dbReference type="RefSeq" id="WP_284358842.1">
    <property type="nucleotide sequence ID" value="NZ_BPFZ01000002.1"/>
</dbReference>
<dbReference type="Gene3D" id="1.20.1330.10">
    <property type="entry name" value="f41 fragment of flagellin, N-terminal domain"/>
    <property type="match status" value="1"/>
</dbReference>
<feature type="domain" description="Flagellin C-terminal" evidence="6">
    <location>
        <begin position="195"/>
        <end position="279"/>
    </location>
</feature>
<evidence type="ECO:0000313" key="7">
    <source>
        <dbReference type="EMBL" id="GIU66339.1"/>
    </source>
</evidence>
<reference evidence="7" key="1">
    <citation type="submission" date="2021-05" db="EMBL/GenBank/DDBJ databases">
        <authorList>
            <person name="Tanabe Y."/>
        </authorList>
    </citation>
    <scope>NUCLEOTIDE SEQUENCE</scope>
    <source>
        <strain evidence="7">BOTRYCO-1</strain>
    </source>
</reference>
<dbReference type="Proteomes" id="UP001161064">
    <property type="component" value="Unassembled WGS sequence"/>
</dbReference>
<dbReference type="InterPro" id="IPR001492">
    <property type="entry name" value="Flagellin"/>
</dbReference>
<organism evidence="7 8">
    <name type="scientific">Candidatus Phycosocius spiralis</name>
    <dbReference type="NCBI Taxonomy" id="2815099"/>
    <lineage>
        <taxon>Bacteria</taxon>
        <taxon>Pseudomonadati</taxon>
        <taxon>Pseudomonadota</taxon>
        <taxon>Alphaproteobacteria</taxon>
        <taxon>Caulobacterales</taxon>
        <taxon>Caulobacterales incertae sedis</taxon>
        <taxon>Candidatus Phycosocius</taxon>
    </lineage>
</organism>
<evidence type="ECO:0000256" key="2">
    <source>
        <dbReference type="ARBA" id="ARBA00011829"/>
    </source>
</evidence>
<comment type="similarity">
    <text evidence="1 4">Belongs to the bacterial flagellin family.</text>
</comment>
<evidence type="ECO:0000259" key="6">
    <source>
        <dbReference type="Pfam" id="PF00700"/>
    </source>
</evidence>
<dbReference type="SUPFAM" id="SSF64518">
    <property type="entry name" value="Phase 1 flagellin"/>
    <property type="match status" value="1"/>
</dbReference>
<comment type="subcellular location">
    <subcellularLocation>
        <location evidence="4">Secreted</location>
    </subcellularLocation>
    <subcellularLocation>
        <location evidence="4">Bacterial flagellum</location>
    </subcellularLocation>
</comment>
<dbReference type="InterPro" id="IPR001029">
    <property type="entry name" value="Flagellin_N"/>
</dbReference>
<dbReference type="PANTHER" id="PTHR42792:SF2">
    <property type="entry name" value="FLAGELLIN"/>
    <property type="match status" value="1"/>
</dbReference>
<keyword evidence="7" id="KW-0282">Flagellum</keyword>
<evidence type="ECO:0000256" key="1">
    <source>
        <dbReference type="ARBA" id="ARBA00005709"/>
    </source>
</evidence>
<protein>
    <recommendedName>
        <fullName evidence="4">Flagellin</fullName>
    </recommendedName>
</protein>
<sequence>MISVNTNIGSMKAIQNLAETNRNLNVTQKAVSTGKKVADVKDNGAIWTIGNKMSSDVTAYARVTESGERAGAILDTAIAAAESIMDLLNQMKGKALAAKQPGLSAGSQSALDSDFKQLRDQITTAVVNASFDGANMVNGGGTNTLADAIALGNANGDPATNITVSGANLNLGGTIITVAANQAVDTTTNADTALTALNASITNLGTQMATWGAGAKRFDAHLQFVSKLTDALNTGIGSILDADLSKESARLTSLQTKQQLGVQALSIANSSTQTALSLFR</sequence>
<gene>
    <name evidence="7" type="primary">fljO</name>
    <name evidence="7" type="ORF">PsB1_0493</name>
</gene>
<evidence type="ECO:0000259" key="5">
    <source>
        <dbReference type="Pfam" id="PF00669"/>
    </source>
</evidence>
<comment type="subunit">
    <text evidence="2">In C.crescentus, the flagellar filament is composed of multiple flagellins of 29 kDa; 27 kDa and 25 kDa.</text>
</comment>
<evidence type="ECO:0000256" key="4">
    <source>
        <dbReference type="RuleBase" id="RU362073"/>
    </source>
</evidence>
<keyword evidence="8" id="KW-1185">Reference proteome</keyword>
<feature type="domain" description="Flagellin N-terminal" evidence="5">
    <location>
        <begin position="4"/>
        <end position="139"/>
    </location>
</feature>
<comment type="caution">
    <text evidence="7">The sequence shown here is derived from an EMBL/GenBank/DDBJ whole genome shotgun (WGS) entry which is preliminary data.</text>
</comment>
<dbReference type="InterPro" id="IPR046358">
    <property type="entry name" value="Flagellin_C"/>
</dbReference>
<dbReference type="Pfam" id="PF00669">
    <property type="entry name" value="Flagellin_N"/>
    <property type="match status" value="1"/>
</dbReference>
<evidence type="ECO:0000313" key="8">
    <source>
        <dbReference type="Proteomes" id="UP001161064"/>
    </source>
</evidence>
<keyword evidence="7" id="KW-0966">Cell projection</keyword>
<evidence type="ECO:0000256" key="3">
    <source>
        <dbReference type="ARBA" id="ARBA00023143"/>
    </source>
</evidence>